<evidence type="ECO:0000313" key="5">
    <source>
        <dbReference type="Proteomes" id="UP000190539"/>
    </source>
</evidence>
<dbReference type="NCBIfam" id="NF005968">
    <property type="entry name" value="PRK08057.1-2"/>
    <property type="match status" value="1"/>
</dbReference>
<dbReference type="EMBL" id="MVFC01000003">
    <property type="protein sequence ID" value="OON81885.1"/>
    <property type="molecule type" value="Genomic_DNA"/>
</dbReference>
<organism evidence="4 5">
    <name type="scientific">Streptomyces tsukubensis</name>
    <dbReference type="NCBI Taxonomy" id="83656"/>
    <lineage>
        <taxon>Bacteria</taxon>
        <taxon>Bacillati</taxon>
        <taxon>Actinomycetota</taxon>
        <taxon>Actinomycetes</taxon>
        <taxon>Kitasatosporales</taxon>
        <taxon>Streptomycetaceae</taxon>
        <taxon>Streptomyces</taxon>
    </lineage>
</organism>
<dbReference type="PANTHER" id="PTHR36925:SF1">
    <property type="entry name" value="COBALT-PRECORRIN-6A REDUCTASE"/>
    <property type="match status" value="1"/>
</dbReference>
<evidence type="ECO:0000256" key="1">
    <source>
        <dbReference type="ARBA" id="ARBA00004953"/>
    </source>
</evidence>
<comment type="caution">
    <text evidence="4">The sequence shown here is derived from an EMBL/GenBank/DDBJ whole genome shotgun (WGS) entry which is preliminary data.</text>
</comment>
<accession>A0A1V4AEA7</accession>
<proteinExistence type="predicted"/>
<sequence>MPVPPGLTRPHVLVLGGTTEARALAAALDERPELRVTTSLAGRVKDPAALPGAVRVGGFGGAAGLAAWLGAHRVDAVVDATHPFAADITAHAGLAAAETGVPLAVLRRPGWEPVAGDQWRRVPSLRDAARALAGHGREVFLTTGRTGLAEFSGLDGHHFLVRAVEPPEPPFPRHLRVLLDRGPYTVHGETELLRAHRVDVLVTKDSGGAATGAKLAAARALGVPVLMVDRPALPGTVRAFADLAGVLGWLESALGRRPGGRP</sequence>
<dbReference type="PANTHER" id="PTHR36925">
    <property type="entry name" value="COBALT-PRECORRIN-6A REDUCTASE"/>
    <property type="match status" value="1"/>
</dbReference>
<evidence type="ECO:0000256" key="3">
    <source>
        <dbReference type="ARBA" id="ARBA00023002"/>
    </source>
</evidence>
<keyword evidence="3" id="KW-0560">Oxidoreductase</keyword>
<keyword evidence="5" id="KW-1185">Reference proteome</keyword>
<dbReference type="OrthoDB" id="5183775at2"/>
<name>A0A1V4AEA7_9ACTN</name>
<dbReference type="AlphaFoldDB" id="A0A1V4AEA7"/>
<dbReference type="NCBIfam" id="TIGR00715">
    <property type="entry name" value="precor6x_red"/>
    <property type="match status" value="1"/>
</dbReference>
<dbReference type="RefSeq" id="WP_077965849.1">
    <property type="nucleotide sequence ID" value="NZ_CP045178.1"/>
</dbReference>
<reference evidence="4 5" key="1">
    <citation type="submission" date="2017-02" db="EMBL/GenBank/DDBJ databases">
        <title>Draft Genome Sequence of Streptomyces tsukubaensis F601, a Producer of the immunosuppressant tacrolimus FK506.</title>
        <authorList>
            <person name="Zong G."/>
            <person name="Zhong C."/>
            <person name="Fu J."/>
            <person name="Qin R."/>
            <person name="Cao G."/>
        </authorList>
    </citation>
    <scope>NUCLEOTIDE SEQUENCE [LARGE SCALE GENOMIC DNA]</scope>
    <source>
        <strain evidence="4 5">F601</strain>
    </source>
</reference>
<dbReference type="STRING" id="83656.B1H18_07265"/>
<comment type="pathway">
    <text evidence="1">Cofactor biosynthesis; adenosylcobalamin biosynthesis.</text>
</comment>
<dbReference type="GO" id="GO:0009236">
    <property type="term" value="P:cobalamin biosynthetic process"/>
    <property type="evidence" value="ECO:0007669"/>
    <property type="project" value="UniProtKB-UniPathway"/>
</dbReference>
<evidence type="ECO:0000313" key="4">
    <source>
        <dbReference type="EMBL" id="OON81885.1"/>
    </source>
</evidence>
<evidence type="ECO:0000256" key="2">
    <source>
        <dbReference type="ARBA" id="ARBA00022573"/>
    </source>
</evidence>
<dbReference type="InterPro" id="IPR003723">
    <property type="entry name" value="Precorrin-6x_reduct"/>
</dbReference>
<dbReference type="Pfam" id="PF02571">
    <property type="entry name" value="CbiJ"/>
    <property type="match status" value="1"/>
</dbReference>
<keyword evidence="2" id="KW-0169">Cobalamin biosynthesis</keyword>
<dbReference type="UniPathway" id="UPA00148"/>
<dbReference type="Proteomes" id="UP000190539">
    <property type="component" value="Unassembled WGS sequence"/>
</dbReference>
<protein>
    <submittedName>
        <fullName evidence="4">Cobalt-precorrin-6A reductase</fullName>
    </submittedName>
</protein>
<dbReference type="GO" id="GO:0016994">
    <property type="term" value="F:precorrin-6A reductase activity"/>
    <property type="evidence" value="ECO:0007669"/>
    <property type="project" value="InterPro"/>
</dbReference>
<dbReference type="PROSITE" id="PS51014">
    <property type="entry name" value="COBK_CBIJ"/>
    <property type="match status" value="1"/>
</dbReference>
<gene>
    <name evidence="4" type="ORF">B1H18_07265</name>
</gene>